<proteinExistence type="predicted"/>
<feature type="compositionally biased region" description="Low complexity" evidence="1">
    <location>
        <begin position="154"/>
        <end position="168"/>
    </location>
</feature>
<accession>A0A1Y2E6L4</accession>
<dbReference type="InParanoid" id="A0A1Y2E6L4"/>
<dbReference type="EMBL" id="MCGR01000061">
    <property type="protein sequence ID" value="ORY66926.1"/>
    <property type="molecule type" value="Genomic_DNA"/>
</dbReference>
<dbReference type="Proteomes" id="UP000193467">
    <property type="component" value="Unassembled WGS sequence"/>
</dbReference>
<feature type="compositionally biased region" description="Basic and acidic residues" evidence="1">
    <location>
        <begin position="33"/>
        <end position="45"/>
    </location>
</feature>
<evidence type="ECO:0000313" key="2">
    <source>
        <dbReference type="EMBL" id="ORY66926.1"/>
    </source>
</evidence>
<feature type="compositionally biased region" description="Basic residues" evidence="1">
    <location>
        <begin position="12"/>
        <end position="24"/>
    </location>
</feature>
<comment type="caution">
    <text evidence="2">The sequence shown here is derived from an EMBL/GenBank/DDBJ whole genome shotgun (WGS) entry which is preliminary data.</text>
</comment>
<dbReference type="AlphaFoldDB" id="A0A1Y2E6L4"/>
<feature type="region of interest" description="Disordered" evidence="1">
    <location>
        <begin position="108"/>
        <end position="240"/>
    </location>
</feature>
<dbReference type="OrthoDB" id="10587302at2759"/>
<evidence type="ECO:0000313" key="3">
    <source>
        <dbReference type="Proteomes" id="UP000193467"/>
    </source>
</evidence>
<feature type="compositionally biased region" description="Acidic residues" evidence="1">
    <location>
        <begin position="135"/>
        <end position="146"/>
    </location>
</feature>
<organism evidence="2 3">
    <name type="scientific">Leucosporidium creatinivorum</name>
    <dbReference type="NCBI Taxonomy" id="106004"/>
    <lineage>
        <taxon>Eukaryota</taxon>
        <taxon>Fungi</taxon>
        <taxon>Dikarya</taxon>
        <taxon>Basidiomycota</taxon>
        <taxon>Pucciniomycotina</taxon>
        <taxon>Microbotryomycetes</taxon>
        <taxon>Leucosporidiales</taxon>
        <taxon>Leucosporidium</taxon>
    </lineage>
</organism>
<sequence length="435" mass="47545">MSLWGEIDWSKSKKHSMHGLHYARRAPIVKIRQASDEESSHERAPLSRSSSITYHPSPGSSIGSEEEQWSAEEEEEEEEDELDAQEDHDIRARYQYRRSSSLHFDDALVFHPTNSPSSTSPLPSLSPSRPRLFDDDSEDDDEDDEALLILRTPSSSSSSPASLSTKSSGLKPVDRKPTSTDPLLSPPSSSPTLAHAFGRRTSAGWLPTPPRTQDRRLSTSSSELASPAPPTSTTTSQPSISLLTKSLRSLARLPNLALEQPAPLQPPLTALDLQGLGTVEENPWEWRGGRGERSAVDEAWEVPQKRAEGSNVVSASSAPLLRRLPPALVDNEHATVVQLQTFSSPSPPSPPRKTIDLPPLAPAPAVVVEEEEPLPLSPPITRYISNPRHLLMISLELSMMRADKIRSPLRPRAVVVRCGGPSQAMGSGLRFEVQA</sequence>
<keyword evidence="3" id="KW-1185">Reference proteome</keyword>
<name>A0A1Y2E6L4_9BASI</name>
<evidence type="ECO:0000256" key="1">
    <source>
        <dbReference type="SAM" id="MobiDB-lite"/>
    </source>
</evidence>
<protein>
    <submittedName>
        <fullName evidence="2">Uncharacterized protein</fullName>
    </submittedName>
</protein>
<feature type="compositionally biased region" description="Acidic residues" evidence="1">
    <location>
        <begin position="64"/>
        <end position="84"/>
    </location>
</feature>
<gene>
    <name evidence="2" type="ORF">BCR35DRAFT_308361</name>
</gene>
<feature type="compositionally biased region" description="Low complexity" evidence="1">
    <location>
        <begin position="112"/>
        <end position="130"/>
    </location>
</feature>
<feature type="compositionally biased region" description="Low complexity" evidence="1">
    <location>
        <begin position="218"/>
        <end position="240"/>
    </location>
</feature>
<reference evidence="2 3" key="1">
    <citation type="submission" date="2016-07" db="EMBL/GenBank/DDBJ databases">
        <title>Pervasive Adenine N6-methylation of Active Genes in Fungi.</title>
        <authorList>
            <consortium name="DOE Joint Genome Institute"/>
            <person name="Mondo S.J."/>
            <person name="Dannebaum R.O."/>
            <person name="Kuo R.C."/>
            <person name="Labutti K."/>
            <person name="Haridas S."/>
            <person name="Kuo A."/>
            <person name="Salamov A."/>
            <person name="Ahrendt S.R."/>
            <person name="Lipzen A."/>
            <person name="Sullivan W."/>
            <person name="Andreopoulos W.B."/>
            <person name="Clum A."/>
            <person name="Lindquist E."/>
            <person name="Daum C."/>
            <person name="Ramamoorthy G.K."/>
            <person name="Gryganskyi A."/>
            <person name="Culley D."/>
            <person name="Magnuson J.K."/>
            <person name="James T.Y."/>
            <person name="O'Malley M.A."/>
            <person name="Stajich J.E."/>
            <person name="Spatafora J.W."/>
            <person name="Visel A."/>
            <person name="Grigoriev I.V."/>
        </authorList>
    </citation>
    <scope>NUCLEOTIDE SEQUENCE [LARGE SCALE GENOMIC DNA]</scope>
    <source>
        <strain evidence="2 3">62-1032</strain>
    </source>
</reference>
<feature type="region of interest" description="Disordered" evidence="1">
    <location>
        <begin position="1"/>
        <end position="93"/>
    </location>
</feature>